<protein>
    <submittedName>
        <fullName evidence="1">Uncharacterized protein</fullName>
    </submittedName>
</protein>
<evidence type="ECO:0000313" key="2">
    <source>
        <dbReference type="Proteomes" id="UP000440304"/>
    </source>
</evidence>
<proteinExistence type="predicted"/>
<dbReference type="EMBL" id="WUML01000033">
    <property type="protein sequence ID" value="MXO02843.1"/>
    <property type="molecule type" value="Genomic_DNA"/>
</dbReference>
<evidence type="ECO:0000313" key="1">
    <source>
        <dbReference type="EMBL" id="MXO02843.1"/>
    </source>
</evidence>
<sequence length="108" mass="12101">MKKVADAGRKLRLLRHELRDKHGLSYRELYRSVELPGTHPLKDAIEQLDAAVRSAYGMPKGADYLQFILELNQLVSKNEKKGLVVQGPGLPNSVKDRGSFISDDCIEP</sequence>
<accession>A0A6N8THU8</accession>
<dbReference type="Proteomes" id="UP000440304">
    <property type="component" value="Unassembled WGS sequence"/>
</dbReference>
<reference evidence="1 2" key="1">
    <citation type="submission" date="2019-12" db="EMBL/GenBank/DDBJ databases">
        <title>Shinella granuli gen. nov., sp. nov., and proposal of the reclassification of Zoogloea ramigera ATCC 19623 as Shinella zoogloeoides sp. nov.</title>
        <authorList>
            <person name="Gao J."/>
        </authorList>
    </citation>
    <scope>NUCLEOTIDE SEQUENCE [LARGE SCALE GENOMIC DNA]</scope>
    <source>
        <strain evidence="1 2">DSM 287</strain>
    </source>
</reference>
<name>A0A6N8THU8_SHIZO</name>
<gene>
    <name evidence="1" type="ORF">GR156_21285</name>
</gene>
<dbReference type="OrthoDB" id="9806213at2"/>
<organism evidence="1 2">
    <name type="scientific">Shinella zoogloeoides</name>
    <name type="common">Crabtreella saccharophila</name>
    <dbReference type="NCBI Taxonomy" id="352475"/>
    <lineage>
        <taxon>Bacteria</taxon>
        <taxon>Pseudomonadati</taxon>
        <taxon>Pseudomonadota</taxon>
        <taxon>Alphaproteobacteria</taxon>
        <taxon>Hyphomicrobiales</taxon>
        <taxon>Rhizobiaceae</taxon>
        <taxon>Shinella</taxon>
    </lineage>
</organism>
<comment type="caution">
    <text evidence="1">The sequence shown here is derived from an EMBL/GenBank/DDBJ whole genome shotgun (WGS) entry which is preliminary data.</text>
</comment>
<dbReference type="RefSeq" id="WP_160788025.1">
    <property type="nucleotide sequence ID" value="NZ_CP086614.1"/>
</dbReference>
<dbReference type="AlphaFoldDB" id="A0A6N8THU8"/>